<accession>A0A2N3VH71</accession>
<evidence type="ECO:0000313" key="1">
    <source>
        <dbReference type="EMBL" id="PKV80946.1"/>
    </source>
</evidence>
<evidence type="ECO:0000313" key="2">
    <source>
        <dbReference type="Proteomes" id="UP000233766"/>
    </source>
</evidence>
<comment type="caution">
    <text evidence="1">The sequence shown here is derived from an EMBL/GenBank/DDBJ whole genome shotgun (WGS) entry which is preliminary data.</text>
</comment>
<keyword evidence="2" id="KW-1185">Reference proteome</keyword>
<dbReference type="Proteomes" id="UP000233766">
    <property type="component" value="Unassembled WGS sequence"/>
</dbReference>
<reference evidence="1 2" key="1">
    <citation type="submission" date="2017-12" db="EMBL/GenBank/DDBJ databases">
        <title>Sequencing the genomes of 1000 Actinobacteria strains.</title>
        <authorList>
            <person name="Klenk H.-P."/>
        </authorList>
    </citation>
    <scope>NUCLEOTIDE SEQUENCE [LARGE SCALE GENOMIC DNA]</scope>
    <source>
        <strain evidence="1 2">DSM 44489</strain>
    </source>
</reference>
<organism evidence="1 2">
    <name type="scientific">Nocardia fluminea</name>
    <dbReference type="NCBI Taxonomy" id="134984"/>
    <lineage>
        <taxon>Bacteria</taxon>
        <taxon>Bacillati</taxon>
        <taxon>Actinomycetota</taxon>
        <taxon>Actinomycetes</taxon>
        <taxon>Mycobacteriales</taxon>
        <taxon>Nocardiaceae</taxon>
        <taxon>Nocardia</taxon>
    </lineage>
</organism>
<proteinExistence type="predicted"/>
<sequence length="265" mass="28988">MRSAFAKLSRATEHFDMFASSLQEYRDSEAIRFPVRKRNDPLNSQQVIIETVARVNPAPPSQRWGLMVGDVLTNLRGALDHALFGHILARHPGLTEAQQKKIQFPVVDDLSKWSVPAATYVNPADPWVDQAVWAEIDAVQPFHSSVPHDHELFLLNKLVNLDKHRGIHVVAHRGAATLDRSYKTLTELPNGGQPLVDGAVLAKKSVPRPLMGMGTVKVEGQGGTAYQEVLVVPGYTHIQLGALETMRALVAATGGFLDTLKVAGC</sequence>
<dbReference type="AlphaFoldDB" id="A0A2N3VH71"/>
<protein>
    <submittedName>
        <fullName evidence="1">Uncharacterized protein</fullName>
    </submittedName>
</protein>
<name>A0A2N3VH71_9NOCA</name>
<dbReference type="EMBL" id="PJMW01000002">
    <property type="protein sequence ID" value="PKV80946.1"/>
    <property type="molecule type" value="Genomic_DNA"/>
</dbReference>
<dbReference type="OrthoDB" id="4540748at2"/>
<gene>
    <name evidence="1" type="ORF">ATK86_5386</name>
</gene>
<dbReference type="RefSeq" id="WP_143876099.1">
    <property type="nucleotide sequence ID" value="NZ_PJMW01000002.1"/>
</dbReference>